<evidence type="ECO:0000313" key="1">
    <source>
        <dbReference type="EMBL" id="MDT0441198.1"/>
    </source>
</evidence>
<dbReference type="EMBL" id="JAVREV010000001">
    <property type="protein sequence ID" value="MDT0441198.1"/>
    <property type="molecule type" value="Genomic_DNA"/>
</dbReference>
<proteinExistence type="predicted"/>
<protein>
    <submittedName>
        <fullName evidence="1">Uncharacterized protein</fullName>
    </submittedName>
</protein>
<gene>
    <name evidence="1" type="ORF">RM779_01095</name>
</gene>
<accession>A0ABU2RXF8</accession>
<dbReference type="Proteomes" id="UP001183615">
    <property type="component" value="Unassembled WGS sequence"/>
</dbReference>
<evidence type="ECO:0000313" key="2">
    <source>
        <dbReference type="Proteomes" id="UP001183615"/>
    </source>
</evidence>
<comment type="caution">
    <text evidence="1">The sequence shown here is derived from an EMBL/GenBank/DDBJ whole genome shotgun (WGS) entry which is preliminary data.</text>
</comment>
<name>A0ABU2RXF8_9ACTN</name>
<reference evidence="2" key="1">
    <citation type="submission" date="2023-07" db="EMBL/GenBank/DDBJ databases">
        <title>30 novel species of actinomycetes from the DSMZ collection.</title>
        <authorList>
            <person name="Nouioui I."/>
        </authorList>
    </citation>
    <scope>NUCLEOTIDE SEQUENCE [LARGE SCALE GENOMIC DNA]</scope>
    <source>
        <strain evidence="2">DSM 41886</strain>
    </source>
</reference>
<keyword evidence="2" id="KW-1185">Reference proteome</keyword>
<dbReference type="RefSeq" id="WP_311614774.1">
    <property type="nucleotide sequence ID" value="NZ_JAVREV010000001.1"/>
</dbReference>
<sequence length="81" mass="9061">MTGRPLARAGQVMISVEVTAQTVRRGDRLAIGGQDFTVRDLTTMHRGTKRLEFTTGETFTMTKATVLWAARRRTLPRVDTP</sequence>
<organism evidence="1 2">
    <name type="scientific">Streptomyces johnsoniae</name>
    <dbReference type="NCBI Taxonomy" id="3075532"/>
    <lineage>
        <taxon>Bacteria</taxon>
        <taxon>Bacillati</taxon>
        <taxon>Actinomycetota</taxon>
        <taxon>Actinomycetes</taxon>
        <taxon>Kitasatosporales</taxon>
        <taxon>Streptomycetaceae</taxon>
        <taxon>Streptomyces</taxon>
    </lineage>
</organism>